<dbReference type="Pfam" id="PF03321">
    <property type="entry name" value="GH3"/>
    <property type="match status" value="1"/>
</dbReference>
<dbReference type="GO" id="GO:0005737">
    <property type="term" value="C:cytoplasm"/>
    <property type="evidence" value="ECO:0007669"/>
    <property type="project" value="TreeGrafter"/>
</dbReference>
<dbReference type="Pfam" id="PF23571">
    <property type="entry name" value="GH3_M"/>
    <property type="match status" value="1"/>
</dbReference>
<gene>
    <name evidence="5" type="ORF">HHK36_030987</name>
</gene>
<evidence type="ECO:0000259" key="4">
    <source>
        <dbReference type="Pfam" id="PF23572"/>
    </source>
</evidence>
<keyword evidence="2" id="KW-0436">Ligase</keyword>
<proteinExistence type="inferred from homology"/>
<feature type="domain" description="GH3 C-terminal" evidence="4">
    <location>
        <begin position="451"/>
        <end position="569"/>
    </location>
</feature>
<sequence length="598" mass="67240">MAVQSSLSAPLGPAACEKDAKALQFIEEMTKNADSVQEKVLAEILSRNAETEYLQRFKLKGSTHRDTFKSKIPVITYENLQPEIQRIANGDRSAILSAHPISEFLTSSGTSAGERKLMPTIQEELDRRQLLYSLLMPVMNLYVPDLDKGKGLYFLFVKSETKTPGGLPARPVLTSYYKSDKFKTRPFDPYMVYTSPNEAILCADSFQSMYTQMLCGLYQQKEVLRVGAVFASGLLRAIRFLQLNWQQLVHDIATGTLNPKITDPSVRDSVSSHILNPNPELAEFITNQCSGENWEGIIARIWPNTKYLDVIVTGAMAQYIPTLDYYSGGLPLACTMYASSECYFGLNLKPMCKPSEVSYTIMPNMAYFEFLPHEPSSGLSRNSPPRLVDLADLEIGKEYELVITTYAGLCRYRVGDILRVTGFHNSAPQFHFVRRKNVLLSIDSDKTDEAELQKAVENASELLREFNTSVVEYTSYADTKTIPGHYVIYWELLGKDPGNAPSREVLNQCCLAMEESLNSVYRQGRVADNSIGALEIRVVKSGTFEELMDYAISRGASINQYKVPRCVNFTPIMELLDSRVLSAHFSPAVPHWTPERRR</sequence>
<evidence type="ECO:0008006" key="7">
    <source>
        <dbReference type="Google" id="ProtNLM"/>
    </source>
</evidence>
<accession>A0A835CZ79</accession>
<evidence type="ECO:0000256" key="1">
    <source>
        <dbReference type="ARBA" id="ARBA00008068"/>
    </source>
</evidence>
<evidence type="ECO:0000313" key="5">
    <source>
        <dbReference type="EMBL" id="KAF8377605.1"/>
    </source>
</evidence>
<evidence type="ECO:0000313" key="6">
    <source>
        <dbReference type="Proteomes" id="UP000655225"/>
    </source>
</evidence>
<dbReference type="OrthoDB" id="10004661at2759"/>
<dbReference type="InterPro" id="IPR004993">
    <property type="entry name" value="GH3"/>
</dbReference>
<dbReference type="Pfam" id="PF23572">
    <property type="entry name" value="GH3_C"/>
    <property type="match status" value="1"/>
</dbReference>
<dbReference type="EMBL" id="JABCRI010000024">
    <property type="protein sequence ID" value="KAF8377605.1"/>
    <property type="molecule type" value="Genomic_DNA"/>
</dbReference>
<protein>
    <recommendedName>
        <fullName evidence="7">Indole-3-acetic acid-amido synthetase GH3.1</fullName>
    </recommendedName>
</protein>
<keyword evidence="6" id="KW-1185">Reference proteome</keyword>
<evidence type="ECO:0000259" key="3">
    <source>
        <dbReference type="Pfam" id="PF23571"/>
    </source>
</evidence>
<dbReference type="AlphaFoldDB" id="A0A835CZ79"/>
<dbReference type="PANTHER" id="PTHR31901:SF96">
    <property type="entry name" value="INDOLE-3-ACETIC ACID-AMIDO SYNTHETASE GH3.1-RELATED"/>
    <property type="match status" value="1"/>
</dbReference>
<feature type="domain" description="GH3 middle" evidence="3">
    <location>
        <begin position="359"/>
        <end position="435"/>
    </location>
</feature>
<dbReference type="PANTHER" id="PTHR31901">
    <property type="entry name" value="GH3 DOMAIN-CONTAINING PROTEIN"/>
    <property type="match status" value="1"/>
</dbReference>
<dbReference type="InterPro" id="IPR055377">
    <property type="entry name" value="GH3_M"/>
</dbReference>
<dbReference type="InterPro" id="IPR055378">
    <property type="entry name" value="GH3_C"/>
</dbReference>
<dbReference type="Proteomes" id="UP000655225">
    <property type="component" value="Unassembled WGS sequence"/>
</dbReference>
<name>A0A835CZ79_TETSI</name>
<comment type="caution">
    <text evidence="5">The sequence shown here is derived from an EMBL/GenBank/DDBJ whole genome shotgun (WGS) entry which is preliminary data.</text>
</comment>
<organism evidence="5 6">
    <name type="scientific">Tetracentron sinense</name>
    <name type="common">Spur-leaf</name>
    <dbReference type="NCBI Taxonomy" id="13715"/>
    <lineage>
        <taxon>Eukaryota</taxon>
        <taxon>Viridiplantae</taxon>
        <taxon>Streptophyta</taxon>
        <taxon>Embryophyta</taxon>
        <taxon>Tracheophyta</taxon>
        <taxon>Spermatophyta</taxon>
        <taxon>Magnoliopsida</taxon>
        <taxon>Trochodendrales</taxon>
        <taxon>Trochodendraceae</taxon>
        <taxon>Tetracentron</taxon>
    </lineage>
</organism>
<evidence type="ECO:0000256" key="2">
    <source>
        <dbReference type="ARBA" id="ARBA00022598"/>
    </source>
</evidence>
<reference evidence="5 6" key="1">
    <citation type="submission" date="2020-04" db="EMBL/GenBank/DDBJ databases">
        <title>Plant Genome Project.</title>
        <authorList>
            <person name="Zhang R.-G."/>
        </authorList>
    </citation>
    <scope>NUCLEOTIDE SEQUENCE [LARGE SCALE GENOMIC DNA]</scope>
    <source>
        <strain evidence="5">YNK0</strain>
        <tissue evidence="5">Leaf</tissue>
    </source>
</reference>
<comment type="similarity">
    <text evidence="1">Belongs to the IAA-amido conjugating enzyme family.</text>
</comment>
<dbReference type="OMA" id="SKDNWER"/>
<dbReference type="GO" id="GO:0016881">
    <property type="term" value="F:acid-amino acid ligase activity"/>
    <property type="evidence" value="ECO:0007669"/>
    <property type="project" value="TreeGrafter"/>
</dbReference>